<dbReference type="InterPro" id="IPR051921">
    <property type="entry name" value="ABC_osmolyte_uptake_ATP-bind"/>
</dbReference>
<dbReference type="CDD" id="cd02205">
    <property type="entry name" value="CBS_pair_SF"/>
    <property type="match status" value="1"/>
</dbReference>
<dbReference type="GO" id="GO:0005524">
    <property type="term" value="F:ATP binding"/>
    <property type="evidence" value="ECO:0007669"/>
    <property type="project" value="UniProtKB-KW"/>
</dbReference>
<evidence type="ECO:0000256" key="3">
    <source>
        <dbReference type="ARBA" id="ARBA00022741"/>
    </source>
</evidence>
<accession>U5DFT6</accession>
<evidence type="ECO:0000259" key="6">
    <source>
        <dbReference type="PROSITE" id="PS50893"/>
    </source>
</evidence>
<gene>
    <name evidence="7" type="ORF">KR51_00033990</name>
</gene>
<dbReference type="InterPro" id="IPR005892">
    <property type="entry name" value="Gly-betaine_transp_ATP-bd"/>
</dbReference>
<evidence type="ECO:0000313" key="8">
    <source>
        <dbReference type="Proteomes" id="UP000016960"/>
    </source>
</evidence>
<dbReference type="GO" id="GO:0016020">
    <property type="term" value="C:membrane"/>
    <property type="evidence" value="ECO:0007669"/>
    <property type="project" value="InterPro"/>
</dbReference>
<feature type="domain" description="ABC transporter" evidence="6">
    <location>
        <begin position="8"/>
        <end position="268"/>
    </location>
</feature>
<dbReference type="InterPro" id="IPR046342">
    <property type="entry name" value="CBS_dom_sf"/>
</dbReference>
<name>U5DFT6_9CHRO</name>
<evidence type="ECO:0000313" key="7">
    <source>
        <dbReference type="EMBL" id="ERN40112.1"/>
    </source>
</evidence>
<dbReference type="SMART" id="SM00382">
    <property type="entry name" value="AAA"/>
    <property type="match status" value="1"/>
</dbReference>
<reference evidence="7 8" key="1">
    <citation type="submission" date="2013-05" db="EMBL/GenBank/DDBJ databases">
        <title>Draft genome sequence of Rubidibacter lacunae KORDI 51-2.</title>
        <authorList>
            <person name="Choi D.H."/>
            <person name="Noh J.H."/>
            <person name="Kwon K.-K."/>
            <person name="Lee J.-H."/>
            <person name="Ryu J.-Y."/>
        </authorList>
    </citation>
    <scope>NUCLEOTIDE SEQUENCE [LARGE SCALE GENOMIC DNA]</scope>
    <source>
        <strain evidence="7 8">KORDI 51-2</strain>
    </source>
</reference>
<dbReference type="InParanoid" id="U5DFT6"/>
<keyword evidence="2" id="KW-0813">Transport</keyword>
<dbReference type="PATRIC" id="fig|582515.4.peg.3815"/>
<dbReference type="AlphaFoldDB" id="U5DFT6"/>
<protein>
    <submittedName>
        <fullName evidence="7">Glycine betaine/L-proline transport ATP binding subunit</fullName>
        <ecNumber evidence="7">3.6.3.32</ecNumber>
    </submittedName>
</protein>
<dbReference type="RefSeq" id="WP_022609006.1">
    <property type="nucleotide sequence ID" value="NZ_ASSJ01000081.1"/>
</dbReference>
<dbReference type="InterPro" id="IPR003439">
    <property type="entry name" value="ABC_transporter-like_ATP-bd"/>
</dbReference>
<dbReference type="NCBIfam" id="TIGR01186">
    <property type="entry name" value="proV"/>
    <property type="match status" value="1"/>
</dbReference>
<keyword evidence="8" id="KW-1185">Reference proteome</keyword>
<dbReference type="SUPFAM" id="SSF54631">
    <property type="entry name" value="CBS-domain pair"/>
    <property type="match status" value="1"/>
</dbReference>
<dbReference type="EMBL" id="ASSJ01000081">
    <property type="protein sequence ID" value="ERN40112.1"/>
    <property type="molecule type" value="Genomic_DNA"/>
</dbReference>
<evidence type="ECO:0000256" key="1">
    <source>
        <dbReference type="ARBA" id="ARBA00005417"/>
    </source>
</evidence>
<dbReference type="PROSITE" id="PS00211">
    <property type="entry name" value="ABC_TRANSPORTER_1"/>
    <property type="match status" value="1"/>
</dbReference>
<dbReference type="GO" id="GO:0031460">
    <property type="term" value="P:glycine betaine transport"/>
    <property type="evidence" value="ECO:0007669"/>
    <property type="project" value="InterPro"/>
</dbReference>
<dbReference type="EC" id="3.6.3.32" evidence="7"/>
<dbReference type="FunFam" id="3.40.50.300:FF:000201">
    <property type="entry name" value="Glycine betaine/L-proline ABC transporter ATP-binding protein"/>
    <property type="match status" value="1"/>
</dbReference>
<dbReference type="SUPFAM" id="SSF52540">
    <property type="entry name" value="P-loop containing nucleoside triphosphate hydrolases"/>
    <property type="match status" value="1"/>
</dbReference>
<dbReference type="FunCoup" id="U5DFT6">
    <property type="interactions" value="147"/>
</dbReference>
<keyword evidence="7" id="KW-0378">Hydrolase</keyword>
<organism evidence="7 8">
    <name type="scientific">Rubidibacter lacunae KORDI 51-2</name>
    <dbReference type="NCBI Taxonomy" id="582515"/>
    <lineage>
        <taxon>Bacteria</taxon>
        <taxon>Bacillati</taxon>
        <taxon>Cyanobacteriota</taxon>
        <taxon>Cyanophyceae</taxon>
        <taxon>Oscillatoriophycideae</taxon>
        <taxon>Chroococcales</taxon>
        <taxon>Aphanothecaceae</taxon>
        <taxon>Rubidibacter</taxon>
    </lineage>
</organism>
<dbReference type="PANTHER" id="PTHR43869">
    <property type="entry name" value="GLYCINE BETAINE/PROLINE BETAINE TRANSPORT SYSTEM ATP-BINDING PROTEIN PROV"/>
    <property type="match status" value="1"/>
</dbReference>
<dbReference type="PROSITE" id="PS50893">
    <property type="entry name" value="ABC_TRANSPORTER_2"/>
    <property type="match status" value="1"/>
</dbReference>
<dbReference type="InterPro" id="IPR027417">
    <property type="entry name" value="P-loop_NTPase"/>
</dbReference>
<keyword evidence="5" id="KW-0129">CBS domain</keyword>
<dbReference type="GO" id="GO:0006970">
    <property type="term" value="P:response to osmotic stress"/>
    <property type="evidence" value="ECO:0007669"/>
    <property type="project" value="UniProtKB-ARBA"/>
</dbReference>
<evidence type="ECO:0000256" key="4">
    <source>
        <dbReference type="ARBA" id="ARBA00022840"/>
    </source>
</evidence>
<keyword evidence="3" id="KW-0547">Nucleotide-binding</keyword>
<dbReference type="eggNOG" id="COG4175">
    <property type="taxonomic scope" value="Bacteria"/>
</dbReference>
<dbReference type="GO" id="GO:0016887">
    <property type="term" value="F:ATP hydrolysis activity"/>
    <property type="evidence" value="ECO:0007669"/>
    <property type="project" value="InterPro"/>
</dbReference>
<keyword evidence="4" id="KW-0067">ATP-binding</keyword>
<evidence type="ECO:0000256" key="2">
    <source>
        <dbReference type="ARBA" id="ARBA00022448"/>
    </source>
</evidence>
<sequence>MGSSEPKIRVESLVKIFGKKPRSALELFRAGGTCESILEQTGDVLGVAGVSFAIQPGELFVIMGLSGSGKSTLLRCLNRLIEPTSGTVYLDGEDITHAEPDRLRDIRRTKMAMVFQKFALFPHLTVAENAEYGLTVRGMAARERRRRALETLEVVGLSQWADRLPAELSGGMQQRVGLARALATEADVLLMDEAFGALDPLIRRDMQAELLRLQSELHKTIVFVSHDIHEALKIGDRVAVMQAGAFEQVGTPEELVTHPVNDYIRDFMLDVNRAQVLKTGSIVRIVQPIVLGESSVREALEHLQDCDRQQTYLVDSTGRPAGIVEARALAAALAGGCEDIRTVLRAEFPQATASASIEEVAHLGRFGLPVAIVDESGQLAGVVDPADILGSIGRLSQRAVAEEIAAVAAAKPQAII</sequence>
<dbReference type="Pfam" id="PF00005">
    <property type="entry name" value="ABC_tran"/>
    <property type="match status" value="1"/>
</dbReference>
<dbReference type="Gene3D" id="3.10.580.10">
    <property type="entry name" value="CBS-domain"/>
    <property type="match status" value="1"/>
</dbReference>
<dbReference type="OrthoDB" id="9804199at2"/>
<evidence type="ECO:0000256" key="5">
    <source>
        <dbReference type="ARBA" id="ARBA00023122"/>
    </source>
</evidence>
<comment type="similarity">
    <text evidence="1">Belongs to the ABC transporter superfamily.</text>
</comment>
<dbReference type="InterPro" id="IPR017871">
    <property type="entry name" value="ABC_transporter-like_CS"/>
</dbReference>
<dbReference type="STRING" id="582515.KR51_00033990"/>
<dbReference type="Proteomes" id="UP000016960">
    <property type="component" value="Unassembled WGS sequence"/>
</dbReference>
<dbReference type="Gene3D" id="3.40.50.300">
    <property type="entry name" value="P-loop containing nucleotide triphosphate hydrolases"/>
    <property type="match status" value="1"/>
</dbReference>
<comment type="caution">
    <text evidence="7">The sequence shown here is derived from an EMBL/GenBank/DDBJ whole genome shotgun (WGS) entry which is preliminary data.</text>
</comment>
<dbReference type="InterPro" id="IPR003593">
    <property type="entry name" value="AAA+_ATPase"/>
</dbReference>
<dbReference type="PANTHER" id="PTHR43869:SF1">
    <property type="entry name" value="GLYCINE BETAINE_PROLINE BETAINE TRANSPORT SYSTEM ATP-BINDING PROTEIN PROV"/>
    <property type="match status" value="1"/>
</dbReference>
<proteinExistence type="inferred from homology"/>